<keyword evidence="6" id="KW-1185">Reference proteome</keyword>
<dbReference type="InterPro" id="IPR006115">
    <property type="entry name" value="6PGDH_NADP-bd"/>
</dbReference>
<sequence>MRVGLIGLGIMGYRIGANLAKEGKLDVVYNRSQDKSEKFSKEFGVKKANKLEDIIKDSDIVLTMLSDDNAARAVISEIIPYSKGKIIVDMSTISPRLSISLAKLMEENGGSMLDAPVIGTSIMVEQKKLIIMVGGKEESFNEVRSILESTSSSVIYMGKNGAGLYAKLVNNLLLGAYVVAMGEAFNFGVKSGLDKSQVELVLTKLSSARSPTTELKVPKLVSGDYSTQFATKHMRKDLEIIQGESIYNGSIVPMSSLALQFYRMAESLGLSEEDFCSVYEVFNKFSKKKE</sequence>
<dbReference type="SUPFAM" id="SSF51735">
    <property type="entry name" value="NAD(P)-binding Rossmann-fold domains"/>
    <property type="match status" value="1"/>
</dbReference>
<proteinExistence type="predicted"/>
<dbReference type="GO" id="GO:0050661">
    <property type="term" value="F:NADP binding"/>
    <property type="evidence" value="ECO:0007669"/>
    <property type="project" value="InterPro"/>
</dbReference>
<name>A0A6A9QIQ3_SULME</name>
<dbReference type="InterPro" id="IPR013328">
    <property type="entry name" value="6PGD_dom2"/>
</dbReference>
<dbReference type="Gene3D" id="1.10.1040.10">
    <property type="entry name" value="N-(1-d-carboxylethyl)-l-norvaline Dehydrogenase, domain 2"/>
    <property type="match status" value="1"/>
</dbReference>
<evidence type="ECO:0000313" key="6">
    <source>
        <dbReference type="Proteomes" id="UP000470772"/>
    </source>
</evidence>
<feature type="domain" description="6-phosphogluconate dehydrogenase NADP-binding" evidence="3">
    <location>
        <begin position="2"/>
        <end position="158"/>
    </location>
</feature>
<dbReference type="GO" id="GO:0051287">
    <property type="term" value="F:NAD binding"/>
    <property type="evidence" value="ECO:0007669"/>
    <property type="project" value="InterPro"/>
</dbReference>
<feature type="domain" description="3-hydroxyisobutyrate dehydrogenase-like NAD-binding" evidence="4">
    <location>
        <begin position="161"/>
        <end position="281"/>
    </location>
</feature>
<evidence type="ECO:0000256" key="1">
    <source>
        <dbReference type="ARBA" id="ARBA00023002"/>
    </source>
</evidence>
<dbReference type="Gene3D" id="3.40.50.720">
    <property type="entry name" value="NAD(P)-binding Rossmann-like Domain"/>
    <property type="match status" value="1"/>
</dbReference>
<evidence type="ECO:0000313" key="5">
    <source>
        <dbReference type="EMBL" id="MUN28019.1"/>
    </source>
</evidence>
<dbReference type="InterPro" id="IPR029154">
    <property type="entry name" value="HIBADH-like_NADP-bd"/>
</dbReference>
<dbReference type="Pfam" id="PF14833">
    <property type="entry name" value="NAD_binding_11"/>
    <property type="match status" value="1"/>
</dbReference>
<reference evidence="5 6" key="1">
    <citation type="submission" date="2019-10" db="EMBL/GenBank/DDBJ databases">
        <title>Sequencing and Assembly of Multiple Reported Metal-Biooxidizing Members of the Extremely Thermoacidophilic Archaeal Family Sulfolobaceae.</title>
        <authorList>
            <person name="Counts J.A."/>
            <person name="Kelly R.M."/>
        </authorList>
    </citation>
    <scope>NUCLEOTIDE SEQUENCE [LARGE SCALE GENOMIC DNA]</scope>
    <source>
        <strain evidence="5 6">DSM 6482</strain>
    </source>
</reference>
<dbReference type="PANTHER" id="PTHR22981:SF80">
    <property type="entry name" value="BLR4309 PROTEIN"/>
    <property type="match status" value="1"/>
</dbReference>
<dbReference type="InterPro" id="IPR036291">
    <property type="entry name" value="NAD(P)-bd_dom_sf"/>
</dbReference>
<dbReference type="PANTHER" id="PTHR22981">
    <property type="entry name" value="3-HYDROXYISOBUTYRATE DEHYDROGENASE-RELATED"/>
    <property type="match status" value="1"/>
</dbReference>
<comment type="caution">
    <text evidence="5">The sequence shown here is derived from an EMBL/GenBank/DDBJ whole genome shotgun (WGS) entry which is preliminary data.</text>
</comment>
<evidence type="ECO:0000259" key="4">
    <source>
        <dbReference type="Pfam" id="PF14833"/>
    </source>
</evidence>
<protein>
    <submittedName>
        <fullName evidence="5">NAD-binding protein</fullName>
    </submittedName>
</protein>
<keyword evidence="2" id="KW-0520">NAD</keyword>
<evidence type="ECO:0000259" key="3">
    <source>
        <dbReference type="Pfam" id="PF03446"/>
    </source>
</evidence>
<dbReference type="PIRSF" id="PIRSF000103">
    <property type="entry name" value="HIBADH"/>
    <property type="match status" value="1"/>
</dbReference>
<dbReference type="SUPFAM" id="SSF48179">
    <property type="entry name" value="6-phosphogluconate dehydrogenase C-terminal domain-like"/>
    <property type="match status" value="1"/>
</dbReference>
<gene>
    <name evidence="5" type="ORF">GC250_00710</name>
</gene>
<dbReference type="RefSeq" id="WP_156016072.1">
    <property type="nucleotide sequence ID" value="NZ_WGGD01000005.1"/>
</dbReference>
<organism evidence="5 6">
    <name type="scientific">Sulfuracidifex metallicus DSM 6482 = JCM 9184</name>
    <dbReference type="NCBI Taxonomy" id="523847"/>
    <lineage>
        <taxon>Archaea</taxon>
        <taxon>Thermoproteota</taxon>
        <taxon>Thermoprotei</taxon>
        <taxon>Sulfolobales</taxon>
        <taxon>Sulfolobaceae</taxon>
        <taxon>Sulfuracidifex</taxon>
    </lineage>
</organism>
<dbReference type="EMBL" id="WGGD01000005">
    <property type="protein sequence ID" value="MUN28019.1"/>
    <property type="molecule type" value="Genomic_DNA"/>
</dbReference>
<dbReference type="AlphaFoldDB" id="A0A6A9QIQ3"/>
<dbReference type="InterPro" id="IPR015815">
    <property type="entry name" value="HIBADH-related"/>
</dbReference>
<dbReference type="Pfam" id="PF03446">
    <property type="entry name" value="NAD_binding_2"/>
    <property type="match status" value="1"/>
</dbReference>
<dbReference type="Proteomes" id="UP000470772">
    <property type="component" value="Unassembled WGS sequence"/>
</dbReference>
<dbReference type="GO" id="GO:0016616">
    <property type="term" value="F:oxidoreductase activity, acting on the CH-OH group of donors, NAD or NADP as acceptor"/>
    <property type="evidence" value="ECO:0007669"/>
    <property type="project" value="TreeGrafter"/>
</dbReference>
<keyword evidence="1" id="KW-0560">Oxidoreductase</keyword>
<dbReference type="InterPro" id="IPR008927">
    <property type="entry name" value="6-PGluconate_DH-like_C_sf"/>
</dbReference>
<accession>A0A6A9QIQ3</accession>
<evidence type="ECO:0000256" key="2">
    <source>
        <dbReference type="ARBA" id="ARBA00023027"/>
    </source>
</evidence>